<dbReference type="InterPro" id="IPR054498">
    <property type="entry name" value="2H-SAK"/>
</dbReference>
<comment type="caution">
    <text evidence="3">The sequence shown here is derived from an EMBL/GenBank/DDBJ whole genome shotgun (WGS) entry which is preliminary data.</text>
</comment>
<protein>
    <recommendedName>
        <fullName evidence="2">Swiss Army Knife 2H phosphoesterase domain-containing protein</fullName>
    </recommendedName>
</protein>
<feature type="domain" description="Swiss Army Knife 2H phosphoesterase" evidence="2">
    <location>
        <begin position="67"/>
        <end position="216"/>
    </location>
</feature>
<evidence type="ECO:0000313" key="4">
    <source>
        <dbReference type="Proteomes" id="UP000646827"/>
    </source>
</evidence>
<keyword evidence="4" id="KW-1185">Reference proteome</keyword>
<dbReference type="AlphaFoldDB" id="A0A8H7RUI0"/>
<feature type="region of interest" description="Disordered" evidence="1">
    <location>
        <begin position="1"/>
        <end position="31"/>
    </location>
</feature>
<dbReference type="Pfam" id="PF22547">
    <property type="entry name" value="2H-SAK"/>
    <property type="match status" value="1"/>
</dbReference>
<evidence type="ECO:0000256" key="1">
    <source>
        <dbReference type="SAM" id="MobiDB-lite"/>
    </source>
</evidence>
<name>A0A8H7RUI0_9FUNG</name>
<reference evidence="3 4" key="1">
    <citation type="submission" date="2020-12" db="EMBL/GenBank/DDBJ databases">
        <title>Metabolic potential, ecology and presence of endohyphal bacteria is reflected in genomic diversity of Mucoromycotina.</title>
        <authorList>
            <person name="Muszewska A."/>
            <person name="Okrasinska A."/>
            <person name="Steczkiewicz K."/>
            <person name="Drgas O."/>
            <person name="Orlowska M."/>
            <person name="Perlinska-Lenart U."/>
            <person name="Aleksandrzak-Piekarczyk T."/>
            <person name="Szatraj K."/>
            <person name="Zielenkiewicz U."/>
            <person name="Pilsyk S."/>
            <person name="Malc E."/>
            <person name="Mieczkowski P."/>
            <person name="Kruszewska J.S."/>
            <person name="Biernat P."/>
            <person name="Pawlowska J."/>
        </authorList>
    </citation>
    <scope>NUCLEOTIDE SEQUENCE [LARGE SCALE GENOMIC DNA]</scope>
    <source>
        <strain evidence="3 4">CBS 142.35</strain>
    </source>
</reference>
<sequence length="315" mass="36901">MTHKKKKHHHNSDQQQHHQPNLDLPKLPDHDQPIADQLQQLLQQQPQQQTLQQQTPPDLILTHGYAYLSLEGTFIDSIAQHDTIPNHMVENRIKRDGSSKSHVTILHPKELNQALEAANIELPKKKYKSQALKKLIQWIIDHVGEPSNWSKQEDWPKDLGLAYVEKQQDDDDDKTVKSKAYFHVLHWPFGHKIRQMLHLEPAFFHVTVGFDPKDVHGLYKGPGTLVSLMDHRHNRFDYTQEEQTIIQLTYLLKLSPQYTKDEMFLNALVNQCTYYQNILDARSIKWRFIQQFITTSTQEVDETWFDASEVPIFSP</sequence>
<feature type="compositionally biased region" description="Basic residues" evidence="1">
    <location>
        <begin position="1"/>
        <end position="10"/>
    </location>
</feature>
<organism evidence="3 4">
    <name type="scientific">Circinella minor</name>
    <dbReference type="NCBI Taxonomy" id="1195481"/>
    <lineage>
        <taxon>Eukaryota</taxon>
        <taxon>Fungi</taxon>
        <taxon>Fungi incertae sedis</taxon>
        <taxon>Mucoromycota</taxon>
        <taxon>Mucoromycotina</taxon>
        <taxon>Mucoromycetes</taxon>
        <taxon>Mucorales</taxon>
        <taxon>Lichtheimiaceae</taxon>
        <taxon>Circinella</taxon>
    </lineage>
</organism>
<accession>A0A8H7RUI0</accession>
<gene>
    <name evidence="3" type="ORF">INT45_012620</name>
</gene>
<dbReference type="EMBL" id="JAEPRB010000294">
    <property type="protein sequence ID" value="KAG2217502.1"/>
    <property type="molecule type" value="Genomic_DNA"/>
</dbReference>
<dbReference type="OrthoDB" id="19045at2759"/>
<evidence type="ECO:0000259" key="2">
    <source>
        <dbReference type="Pfam" id="PF22547"/>
    </source>
</evidence>
<evidence type="ECO:0000313" key="3">
    <source>
        <dbReference type="EMBL" id="KAG2217502.1"/>
    </source>
</evidence>
<proteinExistence type="predicted"/>
<dbReference type="Proteomes" id="UP000646827">
    <property type="component" value="Unassembled WGS sequence"/>
</dbReference>